<feature type="domain" description="Nucleoside phosphorylase" evidence="16">
    <location>
        <begin position="45"/>
        <end position="297"/>
    </location>
</feature>
<dbReference type="OrthoDB" id="10261782at2759"/>
<dbReference type="UniPathway" id="UPA00606"/>
<feature type="binding site" evidence="15">
    <location>
        <position position="219"/>
    </location>
    <ligand>
        <name>a purine D-ribonucleoside</name>
        <dbReference type="ChEBI" id="CHEBI:142355"/>
    </ligand>
</feature>
<proteinExistence type="inferred from homology"/>
<dbReference type="GeneTree" id="ENSGT00950000182991"/>
<dbReference type="CDD" id="cd09009">
    <property type="entry name" value="PNP-EcPNPII_like"/>
    <property type="match status" value="1"/>
</dbReference>
<reference evidence="17" key="2">
    <citation type="submission" date="2025-09" db="UniProtKB">
        <authorList>
            <consortium name="Ensembl"/>
        </authorList>
    </citation>
    <scope>IDENTIFICATION</scope>
</reference>
<evidence type="ECO:0000256" key="14">
    <source>
        <dbReference type="PIRNR" id="PIRNR000477"/>
    </source>
</evidence>
<feature type="binding site" evidence="15">
    <location>
        <position position="82"/>
    </location>
    <ligand>
        <name>phosphate</name>
        <dbReference type="ChEBI" id="CHEBI:43474"/>
    </ligand>
</feature>
<dbReference type="GO" id="GO:0006166">
    <property type="term" value="P:purine ribonucleoside salvage"/>
    <property type="evidence" value="ECO:0007669"/>
    <property type="project" value="UniProtKB-KW"/>
</dbReference>
<name>A0A8C5M1E5_9ANUR</name>
<reference evidence="17" key="1">
    <citation type="submission" date="2025-08" db="UniProtKB">
        <authorList>
            <consortium name="Ensembl"/>
        </authorList>
    </citation>
    <scope>IDENTIFICATION</scope>
</reference>
<dbReference type="PANTHER" id="PTHR11904:SF12">
    <property type="entry name" value="PURINE NUCLEOSIDE PHOSPHORYLASE"/>
    <property type="match status" value="1"/>
</dbReference>
<dbReference type="AlphaFoldDB" id="A0A8C5M1E5"/>
<keyword evidence="7 14" id="KW-0808">Transferase</keyword>
<evidence type="ECO:0000313" key="18">
    <source>
        <dbReference type="Proteomes" id="UP000694569"/>
    </source>
</evidence>
<protein>
    <recommendedName>
        <fullName evidence="5 14">Purine nucleoside phosphorylase</fullName>
        <ecNumber evidence="4 14">2.4.2.1</ecNumber>
    </recommendedName>
    <alternativeName>
        <fullName evidence="14">Inosine-guanosine phosphorylase</fullName>
    </alternativeName>
</protein>
<accession>A0A8C5M1E5</accession>
<dbReference type="GO" id="GO:0004731">
    <property type="term" value="F:purine-nucleoside phosphorylase activity"/>
    <property type="evidence" value="ECO:0007669"/>
    <property type="project" value="UniProtKB-EC"/>
</dbReference>
<evidence type="ECO:0000256" key="9">
    <source>
        <dbReference type="ARBA" id="ARBA00023918"/>
    </source>
</evidence>
<evidence type="ECO:0000259" key="16">
    <source>
        <dbReference type="Pfam" id="PF01048"/>
    </source>
</evidence>
<evidence type="ECO:0000256" key="5">
    <source>
        <dbReference type="ARBA" id="ARBA00013834"/>
    </source>
</evidence>
<dbReference type="NCBIfam" id="TIGR01697">
    <property type="entry name" value="PNPH-PUNA-XAPA"/>
    <property type="match status" value="1"/>
</dbReference>
<comment type="pathway">
    <text evidence="1 14">Purine metabolism; purine nucleoside salvage.</text>
</comment>
<dbReference type="InterPro" id="IPR035994">
    <property type="entry name" value="Nucleoside_phosphorylase_sf"/>
</dbReference>
<evidence type="ECO:0000256" key="12">
    <source>
        <dbReference type="ARBA" id="ARBA00023970"/>
    </source>
</evidence>
<evidence type="ECO:0000313" key="17">
    <source>
        <dbReference type="Ensembl" id="ENSLLEP00000007224.1"/>
    </source>
</evidence>
<organism evidence="17 18">
    <name type="scientific">Leptobrachium leishanense</name>
    <name type="common">Leishan spiny toad</name>
    <dbReference type="NCBI Taxonomy" id="445787"/>
    <lineage>
        <taxon>Eukaryota</taxon>
        <taxon>Metazoa</taxon>
        <taxon>Chordata</taxon>
        <taxon>Craniata</taxon>
        <taxon>Vertebrata</taxon>
        <taxon>Euteleostomi</taxon>
        <taxon>Amphibia</taxon>
        <taxon>Batrachia</taxon>
        <taxon>Anura</taxon>
        <taxon>Pelobatoidea</taxon>
        <taxon>Megophryidae</taxon>
        <taxon>Leptobrachium</taxon>
    </lineage>
</organism>
<evidence type="ECO:0000256" key="15">
    <source>
        <dbReference type="PIRSR" id="PIRSR000477-2"/>
    </source>
</evidence>
<evidence type="ECO:0000256" key="11">
    <source>
        <dbReference type="ARBA" id="ARBA00023950"/>
    </source>
</evidence>
<feature type="binding site" evidence="15">
    <location>
        <begin position="102"/>
        <end position="104"/>
    </location>
    <ligand>
        <name>phosphate</name>
        <dbReference type="ChEBI" id="CHEBI:43474"/>
    </ligand>
</feature>
<dbReference type="PROSITE" id="PS01240">
    <property type="entry name" value="PNP_MTAP_2"/>
    <property type="match status" value="1"/>
</dbReference>
<evidence type="ECO:0000256" key="7">
    <source>
        <dbReference type="ARBA" id="ARBA00022679"/>
    </source>
</evidence>
<evidence type="ECO:0000256" key="2">
    <source>
        <dbReference type="ARBA" id="ARBA00006751"/>
    </source>
</evidence>
<comment type="catalytic activity">
    <reaction evidence="12 14">
        <text>guanosine + phosphate = alpha-D-ribose 1-phosphate + guanine</text>
        <dbReference type="Rhea" id="RHEA:13233"/>
        <dbReference type="ChEBI" id="CHEBI:16235"/>
        <dbReference type="ChEBI" id="CHEBI:16750"/>
        <dbReference type="ChEBI" id="CHEBI:43474"/>
        <dbReference type="ChEBI" id="CHEBI:57720"/>
        <dbReference type="EC" id="2.4.2.1"/>
    </reaction>
</comment>
<evidence type="ECO:0000256" key="8">
    <source>
        <dbReference type="ARBA" id="ARBA00022726"/>
    </source>
</evidence>
<evidence type="ECO:0000256" key="10">
    <source>
        <dbReference type="ARBA" id="ARBA00023929"/>
    </source>
</evidence>
<comment type="catalytic activity">
    <reaction evidence="10 14">
        <text>2'-deoxyguanosine + phosphate = 2-deoxy-alpha-D-ribose 1-phosphate + guanine</text>
        <dbReference type="Rhea" id="RHEA:27738"/>
        <dbReference type="ChEBI" id="CHEBI:16235"/>
        <dbReference type="ChEBI" id="CHEBI:17172"/>
        <dbReference type="ChEBI" id="CHEBI:43474"/>
        <dbReference type="ChEBI" id="CHEBI:57259"/>
        <dbReference type="EC" id="2.4.2.1"/>
    </reaction>
</comment>
<feature type="binding site" evidence="15">
    <location>
        <position position="51"/>
    </location>
    <ligand>
        <name>phosphate</name>
        <dbReference type="ChEBI" id="CHEBI:43474"/>
    </ligand>
</feature>
<dbReference type="PANTHER" id="PTHR11904">
    <property type="entry name" value="METHYLTHIOADENOSINE/PURINE NUCLEOSIDE PHOSPHORYLASE"/>
    <property type="match status" value="1"/>
</dbReference>
<feature type="binding site" evidence="15">
    <location>
        <position position="261"/>
    </location>
    <ligand>
        <name>a purine D-ribonucleoside</name>
        <dbReference type="ChEBI" id="CHEBI:142355"/>
    </ligand>
</feature>
<comment type="catalytic activity">
    <reaction evidence="11 14">
        <text>2'-deoxyinosine + phosphate = 2-deoxy-alpha-D-ribose 1-phosphate + hypoxanthine</text>
        <dbReference type="Rhea" id="RHEA:27750"/>
        <dbReference type="ChEBI" id="CHEBI:17368"/>
        <dbReference type="ChEBI" id="CHEBI:28997"/>
        <dbReference type="ChEBI" id="CHEBI:43474"/>
        <dbReference type="ChEBI" id="CHEBI:57259"/>
        <dbReference type="EC" id="2.4.2.1"/>
    </reaction>
</comment>
<dbReference type="GO" id="GO:0005737">
    <property type="term" value="C:cytoplasm"/>
    <property type="evidence" value="ECO:0007669"/>
    <property type="project" value="TreeGrafter"/>
</dbReference>
<dbReference type="InterPro" id="IPR018099">
    <property type="entry name" value="Purine_phosphorylase-2_CS"/>
</dbReference>
<evidence type="ECO:0000256" key="3">
    <source>
        <dbReference type="ARBA" id="ARBA00011233"/>
    </source>
</evidence>
<keyword evidence="6 14" id="KW-0328">Glycosyltransferase</keyword>
<comment type="function">
    <text evidence="13">Catalyzes the phosphorolytic breakdown of the N-glycosidic bond in the beta-(deoxy)ribonucleoside molecules, with the formation of the corresponding free purine bases and pentose-1-phosphate. Preferentially acts on 6-oxopurine nucleosides including inosine and guanosine.</text>
</comment>
<dbReference type="FunFam" id="3.40.50.1580:FF:000004">
    <property type="entry name" value="Purine nucleoside phosphorylase"/>
    <property type="match status" value="1"/>
</dbReference>
<comment type="function">
    <text evidence="14">The purine nucleoside phosphorylases catalyze the phosphorolytic breakdown of the N-glycosidic bond in the beta-(deoxy)ribonucleoside molecules, with the formation of the corresponding free purine bases and pentose-1-phosphate.</text>
</comment>
<comment type="similarity">
    <text evidence="2 14">Belongs to the PNP/MTAP phosphorylase family.</text>
</comment>
<dbReference type="NCBIfam" id="TIGR01700">
    <property type="entry name" value="PNPH"/>
    <property type="match status" value="1"/>
</dbReference>
<dbReference type="Ensembl" id="ENSLLET00000007522.1">
    <property type="protein sequence ID" value="ENSLLEP00000007224.1"/>
    <property type="gene ID" value="ENSLLEG00000004571.1"/>
</dbReference>
<gene>
    <name evidence="17" type="primary">PNP</name>
</gene>
<evidence type="ECO:0000256" key="6">
    <source>
        <dbReference type="ARBA" id="ARBA00022676"/>
    </source>
</evidence>
<dbReference type="Gene3D" id="3.40.50.1580">
    <property type="entry name" value="Nucleoside phosphorylase domain"/>
    <property type="match status" value="1"/>
</dbReference>
<dbReference type="PIRSF" id="PIRSF000477">
    <property type="entry name" value="PurNPase"/>
    <property type="match status" value="1"/>
</dbReference>
<dbReference type="EC" id="2.4.2.1" evidence="4 14"/>
<comment type="catalytic activity">
    <reaction evidence="9 14">
        <text>inosine + phosphate = alpha-D-ribose 1-phosphate + hypoxanthine</text>
        <dbReference type="Rhea" id="RHEA:27646"/>
        <dbReference type="ChEBI" id="CHEBI:17368"/>
        <dbReference type="ChEBI" id="CHEBI:17596"/>
        <dbReference type="ChEBI" id="CHEBI:43474"/>
        <dbReference type="ChEBI" id="CHEBI:57720"/>
        <dbReference type="EC" id="2.4.2.1"/>
    </reaction>
</comment>
<evidence type="ECO:0000256" key="1">
    <source>
        <dbReference type="ARBA" id="ARBA00005058"/>
    </source>
</evidence>
<sequence length="307" mass="34082">MAPPAPGTDIQEIRIKEEKRTGYTYEEYKQTADWLLANTEHRPVVAIVCGSGLGGLGELLKDQVVFRYSDIPNFPQSTVPGHAGRLIFGKLNGKSCVCMQGRFHYYEGYPLWKVTFPIRVFRLIGVETVLVTNAAGGLNQDYKVGDIMVIKDHINIPGFAGNNPLSGPNDERFGPRFPPMSNAYDKDLRKLVLDTGRELGYAEKLREGVYCGIGGPNFETIAECRFLNRLGADAVGMSTVHEVVVARHCGLQVLGFSLITNQAVMDYESEFTANHEEVLQAGKDSAKYLEKLVSTIVERMEFNNNLI</sequence>
<dbReference type="NCBIfam" id="NF006054">
    <property type="entry name" value="PRK08202.1"/>
    <property type="match status" value="1"/>
</dbReference>
<dbReference type="Proteomes" id="UP000694569">
    <property type="component" value="Unplaced"/>
</dbReference>
<comment type="subunit">
    <text evidence="3">Homotrimer.</text>
</comment>
<feature type="binding site" evidence="15">
    <location>
        <position position="238"/>
    </location>
    <ligand>
        <name>phosphate</name>
        <dbReference type="ChEBI" id="CHEBI:43474"/>
    </ligand>
</feature>
<keyword evidence="8" id="KW-0660">Purine salvage</keyword>
<evidence type="ECO:0000256" key="4">
    <source>
        <dbReference type="ARBA" id="ARBA00011886"/>
    </source>
</evidence>
<dbReference type="Pfam" id="PF01048">
    <property type="entry name" value="PNP_UDP_1"/>
    <property type="match status" value="1"/>
</dbReference>
<dbReference type="InterPro" id="IPR011270">
    <property type="entry name" value="Pur_Nuc_Pase_Ino/Guo-sp"/>
</dbReference>
<feature type="binding site" evidence="15">
    <location>
        <position position="134"/>
    </location>
    <ligand>
        <name>phosphate</name>
        <dbReference type="ChEBI" id="CHEBI:43474"/>
    </ligand>
</feature>
<evidence type="ECO:0000256" key="13">
    <source>
        <dbReference type="ARBA" id="ARBA00054498"/>
    </source>
</evidence>
<keyword evidence="18" id="KW-1185">Reference proteome</keyword>
<dbReference type="SUPFAM" id="SSF53167">
    <property type="entry name" value="Purine and uridine phosphorylases"/>
    <property type="match status" value="1"/>
</dbReference>
<dbReference type="InterPro" id="IPR011268">
    <property type="entry name" value="Purine_phosphorylase"/>
</dbReference>
<dbReference type="InterPro" id="IPR000845">
    <property type="entry name" value="Nucleoside_phosphorylase_d"/>
</dbReference>